<organism evidence="2">
    <name type="scientific">Graphocephala atropunctata</name>
    <dbReference type="NCBI Taxonomy" id="36148"/>
    <lineage>
        <taxon>Eukaryota</taxon>
        <taxon>Metazoa</taxon>
        <taxon>Ecdysozoa</taxon>
        <taxon>Arthropoda</taxon>
        <taxon>Hexapoda</taxon>
        <taxon>Insecta</taxon>
        <taxon>Pterygota</taxon>
        <taxon>Neoptera</taxon>
        <taxon>Paraneoptera</taxon>
        <taxon>Hemiptera</taxon>
        <taxon>Auchenorrhyncha</taxon>
        <taxon>Membracoidea</taxon>
        <taxon>Cicadellidae</taxon>
        <taxon>Cicadellinae</taxon>
        <taxon>Cicadellini</taxon>
        <taxon>Graphocephala</taxon>
    </lineage>
</organism>
<evidence type="ECO:0000313" key="2">
    <source>
        <dbReference type="EMBL" id="JAT34010.1"/>
    </source>
</evidence>
<name>A0A1B6MDL7_9HEMI</name>
<feature type="compositionally biased region" description="Polar residues" evidence="1">
    <location>
        <begin position="162"/>
        <end position="172"/>
    </location>
</feature>
<reference evidence="2" key="1">
    <citation type="submission" date="2015-11" db="EMBL/GenBank/DDBJ databases">
        <title>De novo transcriptome assembly of four potential Pierce s Disease insect vectors from Arizona vineyards.</title>
        <authorList>
            <person name="Tassone E.E."/>
        </authorList>
    </citation>
    <scope>NUCLEOTIDE SEQUENCE</scope>
</reference>
<feature type="non-terminal residue" evidence="2">
    <location>
        <position position="1"/>
    </location>
</feature>
<feature type="region of interest" description="Disordered" evidence="1">
    <location>
        <begin position="134"/>
        <end position="178"/>
    </location>
</feature>
<dbReference type="AlphaFoldDB" id="A0A1B6MDL7"/>
<protein>
    <submittedName>
        <fullName evidence="2">Uncharacterized protein</fullName>
    </submittedName>
</protein>
<sequence>LNNKTDCEKGSDPTLNNVDLDISEVPFMENYILVPSGEDNHLFLLEPDYVQPDFPKDGVNKYILIETLPEQNTEVHMNEEDSLPSTTKTNLYENDLDLDIINDIVSSVDVEDNIVQVEDNIVVDNTNIEETEKVKRINKRPRNEDEDDVYIPSEEENDTNSEEGNNVSGNDHSYSKEV</sequence>
<evidence type="ECO:0000256" key="1">
    <source>
        <dbReference type="SAM" id="MobiDB-lite"/>
    </source>
</evidence>
<feature type="compositionally biased region" description="Acidic residues" evidence="1">
    <location>
        <begin position="144"/>
        <end position="161"/>
    </location>
</feature>
<proteinExistence type="predicted"/>
<dbReference type="EMBL" id="GEBQ01005967">
    <property type="protein sequence ID" value="JAT34010.1"/>
    <property type="molecule type" value="Transcribed_RNA"/>
</dbReference>
<accession>A0A1B6MDL7</accession>
<gene>
    <name evidence="2" type="ORF">g.54848</name>
</gene>